<reference evidence="1" key="1">
    <citation type="submission" date="2018-06" db="EMBL/GenBank/DDBJ databases">
        <authorList>
            <person name="Zhirakovskaya E."/>
        </authorList>
    </citation>
    <scope>NUCLEOTIDE SEQUENCE</scope>
</reference>
<proteinExistence type="predicted"/>
<protein>
    <submittedName>
        <fullName evidence="1">Uncharacterized protein</fullName>
    </submittedName>
</protein>
<dbReference type="EMBL" id="UOEO01000222">
    <property type="protein sequence ID" value="VAW23053.1"/>
    <property type="molecule type" value="Genomic_DNA"/>
</dbReference>
<gene>
    <name evidence="1" type="ORF">MNBD_ALPHA12-1794</name>
</gene>
<accession>A0A3B0U3U8</accession>
<dbReference type="AlphaFoldDB" id="A0A3B0U3U8"/>
<sequence>MTEHTKQLSTQRQDEYVTIIAPSLAAVMGQFRARGLGAKGFAITGPAARHQFAFAGKDESMAGLEMFGGVAMVAATFRRVIAAH</sequence>
<organism evidence="1">
    <name type="scientific">hydrothermal vent metagenome</name>
    <dbReference type="NCBI Taxonomy" id="652676"/>
    <lineage>
        <taxon>unclassified sequences</taxon>
        <taxon>metagenomes</taxon>
        <taxon>ecological metagenomes</taxon>
    </lineage>
</organism>
<name>A0A3B0U3U8_9ZZZZ</name>
<evidence type="ECO:0000313" key="1">
    <source>
        <dbReference type="EMBL" id="VAW23053.1"/>
    </source>
</evidence>